<dbReference type="Proteomes" id="UP001630127">
    <property type="component" value="Unassembled WGS sequence"/>
</dbReference>
<organism evidence="1 2">
    <name type="scientific">Cinchona calisaya</name>
    <dbReference type="NCBI Taxonomy" id="153742"/>
    <lineage>
        <taxon>Eukaryota</taxon>
        <taxon>Viridiplantae</taxon>
        <taxon>Streptophyta</taxon>
        <taxon>Embryophyta</taxon>
        <taxon>Tracheophyta</taxon>
        <taxon>Spermatophyta</taxon>
        <taxon>Magnoliopsida</taxon>
        <taxon>eudicotyledons</taxon>
        <taxon>Gunneridae</taxon>
        <taxon>Pentapetalae</taxon>
        <taxon>asterids</taxon>
        <taxon>lamiids</taxon>
        <taxon>Gentianales</taxon>
        <taxon>Rubiaceae</taxon>
        <taxon>Cinchonoideae</taxon>
        <taxon>Cinchoneae</taxon>
        <taxon>Cinchona</taxon>
    </lineage>
</organism>
<evidence type="ECO:0000313" key="1">
    <source>
        <dbReference type="EMBL" id="KAL3520621.1"/>
    </source>
</evidence>
<proteinExistence type="predicted"/>
<reference evidence="1 2" key="1">
    <citation type="submission" date="2024-11" db="EMBL/GenBank/DDBJ databases">
        <title>A near-complete genome assembly of Cinchona calisaya.</title>
        <authorList>
            <person name="Lian D.C."/>
            <person name="Zhao X.W."/>
            <person name="Wei L."/>
        </authorList>
    </citation>
    <scope>NUCLEOTIDE SEQUENCE [LARGE SCALE GENOMIC DNA]</scope>
    <source>
        <tissue evidence="1">Nenye</tissue>
    </source>
</reference>
<keyword evidence="2" id="KW-1185">Reference proteome</keyword>
<name>A0ABD2ZMJ5_9GENT</name>
<evidence type="ECO:0000313" key="2">
    <source>
        <dbReference type="Proteomes" id="UP001630127"/>
    </source>
</evidence>
<dbReference type="EMBL" id="JBJUIK010000008">
    <property type="protein sequence ID" value="KAL3520621.1"/>
    <property type="molecule type" value="Genomic_DNA"/>
</dbReference>
<sequence length="108" mass="12178">MRKEKSVKGCRILKMKETWLGSKARGEPSRCQIAHDIRSSIGACFSRFYLQLPEIVSELLQFFSALSVEPQFFDLHYFVSSHESSKSLGAFPLSYAGFGAHCSAIHFL</sequence>
<protein>
    <submittedName>
        <fullName evidence="1">Uncharacterized protein</fullName>
    </submittedName>
</protein>
<accession>A0ABD2ZMJ5</accession>
<dbReference type="AlphaFoldDB" id="A0ABD2ZMJ5"/>
<comment type="caution">
    <text evidence="1">The sequence shown here is derived from an EMBL/GenBank/DDBJ whole genome shotgun (WGS) entry which is preliminary data.</text>
</comment>
<gene>
    <name evidence="1" type="ORF">ACH5RR_018770</name>
</gene>